<dbReference type="EMBL" id="BJWL01000020">
    <property type="protein sequence ID" value="GFZ08770.1"/>
    <property type="molecule type" value="Genomic_DNA"/>
</dbReference>
<dbReference type="Proteomes" id="UP000585474">
    <property type="component" value="Unassembled WGS sequence"/>
</dbReference>
<proteinExistence type="predicted"/>
<name>A0A7J0GD90_9ERIC</name>
<dbReference type="AlphaFoldDB" id="A0A7J0GD90"/>
<gene>
    <name evidence="1" type="ORF">Acr_20g0005780</name>
</gene>
<dbReference type="OrthoDB" id="1740028at2759"/>
<sequence length="233" mass="26599">MADSRSDRVNHICAARIRVLLAIYPSYPSRSQVQNCAALQKLPLEWEMYHQQKAISGLERGHSSKRRGWFRPPEFQSLEQGAIIQNTLGYLGKERFSMGPMGPPGLYEVRLLLGAKECQAHMAKVGLACGYHPQAFLYPLASQIWANVKSWLGISRNMQSLKAAVKWIIKEARGTGFPAKIKRIGLARTVYYIWEARNIRIFEGKIDQPKAISRRIQIQSYRILYSLFPEHSP</sequence>
<protein>
    <submittedName>
        <fullName evidence="1">Uncharacterized protein</fullName>
    </submittedName>
</protein>
<keyword evidence="2" id="KW-1185">Reference proteome</keyword>
<reference evidence="1 2" key="1">
    <citation type="submission" date="2019-07" db="EMBL/GenBank/DDBJ databases">
        <title>De Novo Assembly of kiwifruit Actinidia rufa.</title>
        <authorList>
            <person name="Sugita-Konishi S."/>
            <person name="Sato K."/>
            <person name="Mori E."/>
            <person name="Abe Y."/>
            <person name="Kisaki G."/>
            <person name="Hamano K."/>
            <person name="Suezawa K."/>
            <person name="Otani M."/>
            <person name="Fukuda T."/>
            <person name="Manabe T."/>
            <person name="Gomi K."/>
            <person name="Tabuchi M."/>
            <person name="Akimitsu K."/>
            <person name="Kataoka I."/>
        </authorList>
    </citation>
    <scope>NUCLEOTIDE SEQUENCE [LARGE SCALE GENOMIC DNA]</scope>
    <source>
        <strain evidence="2">cv. Fuchu</strain>
    </source>
</reference>
<comment type="caution">
    <text evidence="1">The sequence shown here is derived from an EMBL/GenBank/DDBJ whole genome shotgun (WGS) entry which is preliminary data.</text>
</comment>
<organism evidence="1 2">
    <name type="scientific">Actinidia rufa</name>
    <dbReference type="NCBI Taxonomy" id="165716"/>
    <lineage>
        <taxon>Eukaryota</taxon>
        <taxon>Viridiplantae</taxon>
        <taxon>Streptophyta</taxon>
        <taxon>Embryophyta</taxon>
        <taxon>Tracheophyta</taxon>
        <taxon>Spermatophyta</taxon>
        <taxon>Magnoliopsida</taxon>
        <taxon>eudicotyledons</taxon>
        <taxon>Gunneridae</taxon>
        <taxon>Pentapetalae</taxon>
        <taxon>asterids</taxon>
        <taxon>Ericales</taxon>
        <taxon>Actinidiaceae</taxon>
        <taxon>Actinidia</taxon>
    </lineage>
</organism>
<evidence type="ECO:0000313" key="1">
    <source>
        <dbReference type="EMBL" id="GFZ08770.1"/>
    </source>
</evidence>
<evidence type="ECO:0000313" key="2">
    <source>
        <dbReference type="Proteomes" id="UP000585474"/>
    </source>
</evidence>
<accession>A0A7J0GD90</accession>